<proteinExistence type="predicted"/>
<organism evidence="3 4">
    <name type="scientific">Colwellia psychrerythraea (strain 34H / ATCC BAA-681)</name>
    <name type="common">Vibrio psychroerythus</name>
    <dbReference type="NCBI Taxonomy" id="167879"/>
    <lineage>
        <taxon>Bacteria</taxon>
        <taxon>Pseudomonadati</taxon>
        <taxon>Pseudomonadota</taxon>
        <taxon>Gammaproteobacteria</taxon>
        <taxon>Alteromonadales</taxon>
        <taxon>Colwelliaceae</taxon>
        <taxon>Colwellia</taxon>
    </lineage>
</organism>
<dbReference type="Proteomes" id="UP000000547">
    <property type="component" value="Chromosome"/>
</dbReference>
<sequence length="195" mass="20194">MNMKMLKAALAGLILSISGFANAGVIPLGNLEDGTVFSGTVIGDDDSFIASLGDYWTFNGAAGDIIDIDINRTEASPDLIATLFFGDVTGLDVDSLSPDGLINGLLVSNGVFGPLTVIDTQDDTENDSFGGPFGDPRFNLSLSSTGTYTLLVATLSAPGSYEISTTGITSVPEPSTLAIFALGIMGLAARRFKKQ</sequence>
<dbReference type="HOGENOM" id="CLU_1394599_0_0_6"/>
<accession>Q484J8</accession>
<reference evidence="3" key="1">
    <citation type="journal article" date="2005" name="Proc. Natl. Acad. Sci. U.S.A.">
        <title>The psychrophilic lifestyle as revealed by the genome sequence of Colwellia psychrerythraea 34H through genomic and proteomic analyses.</title>
        <authorList>
            <person name="Methe B.A."/>
            <person name="Nelson K.E."/>
            <person name="Deming J.W."/>
            <person name="Momen B."/>
            <person name="Melamud E."/>
            <person name="Zhang X."/>
            <person name="Moult J."/>
            <person name="Madupu R."/>
            <person name="Nelson W.C."/>
            <person name="Dodson R.J."/>
            <person name="Brinkac L.M."/>
            <person name="Daugherty S.C."/>
            <person name="Durkin A.S."/>
            <person name="DeBoy R.T."/>
            <person name="Kolonay J.F."/>
            <person name="Sullivan S.A."/>
            <person name="Zhou L."/>
            <person name="Davidsen T.M."/>
            <person name="Wu M."/>
            <person name="Huston A.L."/>
            <person name="Lewis M."/>
            <person name="Weaver B."/>
            <person name="Weidman J.F."/>
            <person name="Khouri H."/>
            <person name="Utterback T.R."/>
            <person name="Feldblyum T.V."/>
            <person name="Fraser C.M."/>
        </authorList>
    </citation>
    <scope>NUCLEOTIDE SEQUENCE [LARGE SCALE GENOMIC DNA]</scope>
    <source>
        <strain evidence="3">34H</strain>
    </source>
</reference>
<dbReference type="NCBIfam" id="TIGR02595">
    <property type="entry name" value="PEP_CTERM"/>
    <property type="match status" value="1"/>
</dbReference>
<keyword evidence="1" id="KW-0732">Signal</keyword>
<feature type="chain" id="PRO_5004234155" description="Ice-binding protein C-terminal domain-containing protein" evidence="1">
    <location>
        <begin position="24"/>
        <end position="195"/>
    </location>
</feature>
<dbReference type="InterPro" id="IPR013424">
    <property type="entry name" value="Ice-binding_C"/>
</dbReference>
<evidence type="ECO:0000256" key="1">
    <source>
        <dbReference type="SAM" id="SignalP"/>
    </source>
</evidence>
<gene>
    <name evidence="3" type="ordered locus">CPS_1786</name>
</gene>
<evidence type="ECO:0000313" key="4">
    <source>
        <dbReference type="Proteomes" id="UP000000547"/>
    </source>
</evidence>
<dbReference type="EMBL" id="CP000083">
    <property type="protein sequence ID" value="AAZ25315.1"/>
    <property type="molecule type" value="Genomic_DNA"/>
</dbReference>
<name>Q484J8_COLP3</name>
<evidence type="ECO:0000313" key="3">
    <source>
        <dbReference type="EMBL" id="AAZ25315.1"/>
    </source>
</evidence>
<dbReference type="RefSeq" id="WP_011042611.1">
    <property type="nucleotide sequence ID" value="NC_003910.7"/>
</dbReference>
<protein>
    <recommendedName>
        <fullName evidence="2">Ice-binding protein C-terminal domain-containing protein</fullName>
    </recommendedName>
</protein>
<dbReference type="AlphaFoldDB" id="Q484J8"/>
<evidence type="ECO:0000259" key="2">
    <source>
        <dbReference type="Pfam" id="PF07589"/>
    </source>
</evidence>
<feature type="signal peptide" evidence="1">
    <location>
        <begin position="1"/>
        <end position="23"/>
    </location>
</feature>
<feature type="domain" description="Ice-binding protein C-terminal" evidence="2">
    <location>
        <begin position="170"/>
        <end position="191"/>
    </location>
</feature>
<dbReference type="KEGG" id="cps:CPS_1786"/>
<dbReference type="Pfam" id="PF07589">
    <property type="entry name" value="PEP-CTERM"/>
    <property type="match status" value="1"/>
</dbReference>